<dbReference type="OrthoDB" id="57886at2"/>
<dbReference type="EMBL" id="SMZQ01000002">
    <property type="protein sequence ID" value="TDL40076.1"/>
    <property type="molecule type" value="Genomic_DNA"/>
</dbReference>
<gene>
    <name evidence="3" type="ORF">E2R57_06390</name>
</gene>
<dbReference type="STRING" id="683150.G205_00909"/>
<protein>
    <recommendedName>
        <fullName evidence="2">UBP-type domain-containing protein</fullName>
    </recommendedName>
</protein>
<dbReference type="GO" id="GO:0008270">
    <property type="term" value="F:zinc ion binding"/>
    <property type="evidence" value="ECO:0007669"/>
    <property type="project" value="InterPro"/>
</dbReference>
<reference evidence="3 4" key="1">
    <citation type="submission" date="2019-03" db="EMBL/GenBank/DDBJ databases">
        <title>Genome Sequencing and Assembly of Various Microbes Isolated from Partially Reclaimed Soil and Acid Mine Drainage (AMD) Site.</title>
        <authorList>
            <person name="Steinbock B."/>
            <person name="Bechtold R."/>
            <person name="Sevigny J.L."/>
            <person name="Thomas D."/>
            <person name="Cuthill L.R."/>
            <person name="Aveiro Johannsen E.J."/>
            <person name="Thomas K."/>
            <person name="Ghosh A."/>
        </authorList>
    </citation>
    <scope>NUCLEOTIDE SEQUENCE [LARGE SCALE GENOMIC DNA]</scope>
    <source>
        <strain evidence="3 4">S-A1</strain>
    </source>
</reference>
<dbReference type="Proteomes" id="UP000294621">
    <property type="component" value="Unassembled WGS sequence"/>
</dbReference>
<evidence type="ECO:0000313" key="4">
    <source>
        <dbReference type="Proteomes" id="UP000294621"/>
    </source>
</evidence>
<organism evidence="3 4">
    <name type="scientific">Arthrobacter nitrophenolicus</name>
    <dbReference type="NCBI Taxonomy" id="683150"/>
    <lineage>
        <taxon>Bacteria</taxon>
        <taxon>Bacillati</taxon>
        <taxon>Actinomycetota</taxon>
        <taxon>Actinomycetes</taxon>
        <taxon>Micrococcales</taxon>
        <taxon>Micrococcaceae</taxon>
        <taxon>Arthrobacter</taxon>
    </lineage>
</organism>
<feature type="domain" description="UBP-type" evidence="2">
    <location>
        <begin position="20"/>
        <end position="85"/>
    </location>
</feature>
<accession>A0A4R5Y8D4</accession>
<dbReference type="RefSeq" id="WP_133347389.1">
    <property type="nucleotide sequence ID" value="NZ_SMZQ01000002.1"/>
</dbReference>
<dbReference type="InterPro" id="IPR001607">
    <property type="entry name" value="Znf_UBP"/>
</dbReference>
<evidence type="ECO:0000313" key="3">
    <source>
        <dbReference type="EMBL" id="TDL40076.1"/>
    </source>
</evidence>
<dbReference type="PROSITE" id="PS51257">
    <property type="entry name" value="PROKAR_LIPOPROTEIN"/>
    <property type="match status" value="1"/>
</dbReference>
<dbReference type="AlphaFoldDB" id="A0A4R5Y8D4"/>
<dbReference type="Gene3D" id="3.30.40.10">
    <property type="entry name" value="Zinc/RING finger domain, C3HC4 (zinc finger)"/>
    <property type="match status" value="1"/>
</dbReference>
<comment type="caution">
    <text evidence="3">The sequence shown here is derived from an EMBL/GenBank/DDBJ whole genome shotgun (WGS) entry which is preliminary data.</text>
</comment>
<name>A0A4R5Y8D4_9MICC</name>
<evidence type="ECO:0000256" key="1">
    <source>
        <dbReference type="SAM" id="MobiDB-lite"/>
    </source>
</evidence>
<proteinExistence type="predicted"/>
<sequence length="120" mass="13110">MEDRHIPGISLAAAPSGTGCAECLSGDGPGWWLHLRRCAQCGHIGCCDSSPSQHASAHARTAGHPVIRSFEPGEDWFYELPTKKFFRGPRLPDPQSRPPEQPSPGPAGKVPADWREHIHR</sequence>
<feature type="compositionally biased region" description="Pro residues" evidence="1">
    <location>
        <begin position="91"/>
        <end position="105"/>
    </location>
</feature>
<evidence type="ECO:0000259" key="2">
    <source>
        <dbReference type="Pfam" id="PF02148"/>
    </source>
</evidence>
<dbReference type="InterPro" id="IPR013083">
    <property type="entry name" value="Znf_RING/FYVE/PHD"/>
</dbReference>
<feature type="region of interest" description="Disordered" evidence="1">
    <location>
        <begin position="87"/>
        <end position="120"/>
    </location>
</feature>
<dbReference type="Pfam" id="PF02148">
    <property type="entry name" value="zf-UBP"/>
    <property type="match status" value="1"/>
</dbReference>
<dbReference type="SUPFAM" id="SSF57850">
    <property type="entry name" value="RING/U-box"/>
    <property type="match status" value="1"/>
</dbReference>